<dbReference type="Gene3D" id="3.40.50.150">
    <property type="entry name" value="Vaccinia Virus protein VP39"/>
    <property type="match status" value="1"/>
</dbReference>
<keyword evidence="2" id="KW-0489">Methyltransferase</keyword>
<accession>A0A0N7JVM0</accession>
<evidence type="ECO:0000313" key="2">
    <source>
        <dbReference type="EMBL" id="ALL69589.1"/>
    </source>
</evidence>
<dbReference type="InterPro" id="IPR013216">
    <property type="entry name" value="Methyltransf_11"/>
</dbReference>
<evidence type="ECO:0000313" key="3">
    <source>
        <dbReference type="Proteomes" id="UP000019146"/>
    </source>
</evidence>
<dbReference type="AlphaFoldDB" id="A0A0N7JVM0"/>
<dbReference type="EMBL" id="CP012748">
    <property type="protein sequence ID" value="ALL69589.1"/>
    <property type="molecule type" value="Genomic_DNA"/>
</dbReference>
<dbReference type="GO" id="GO:0032259">
    <property type="term" value="P:methylation"/>
    <property type="evidence" value="ECO:0007669"/>
    <property type="project" value="UniProtKB-KW"/>
</dbReference>
<dbReference type="SUPFAM" id="SSF53335">
    <property type="entry name" value="S-adenosyl-L-methionine-dependent methyltransferases"/>
    <property type="match status" value="1"/>
</dbReference>
<keyword evidence="2" id="KW-0614">Plasmid</keyword>
<protein>
    <submittedName>
        <fullName evidence="2">Methyltransferase type 11</fullName>
    </submittedName>
</protein>
<reference evidence="2 3" key="1">
    <citation type="journal article" date="2014" name="Genome Announc.">
        <title>Draft Genome Sequence of the Haloacid-Degrading Burkholderia caribensis Strain MBA4.</title>
        <authorList>
            <person name="Pan Y."/>
            <person name="Kong K.F."/>
            <person name="Tsang J.S."/>
        </authorList>
    </citation>
    <scope>NUCLEOTIDE SEQUENCE [LARGE SCALE GENOMIC DNA]</scope>
    <source>
        <strain evidence="2 3">MBA4</strain>
        <plasmid evidence="3">Plasmid</plasmid>
    </source>
</reference>
<gene>
    <name evidence="2" type="ORF">K788_0007904</name>
</gene>
<sequence length="291" mass="31545">MQLRIAALAFQEFFMSAVDTALAPVADFTAVKVRQQAAWSTGNYAVVGTTLQIVGENLCEALDVRAGSRVLDVAAGNGNATLAAARRYCDVTSTDYVASLLDAGRVRAQAEGLPVQFQEVDAEALPFADASFDIVMSTFGVMFTPDQEKAAAELARVCKPGGRIGLANWTPESFIGQLFKTIGKYIPPPAGVKSPALWGTKAHLEALFGADARNIIAASRDFTFRYRSPEHFVEVFRTFYGPMNKAFAALEGEPQAAFMRDLMTLIESRNRSNDATLVLPSEYLEVVVERA</sequence>
<feature type="domain" description="Methyltransferase type 11" evidence="1">
    <location>
        <begin position="71"/>
        <end position="164"/>
    </location>
</feature>
<evidence type="ECO:0000259" key="1">
    <source>
        <dbReference type="Pfam" id="PF08241"/>
    </source>
</evidence>
<organism evidence="2 3">
    <name type="scientific">Paraburkholderia caribensis MBA4</name>
    <dbReference type="NCBI Taxonomy" id="1323664"/>
    <lineage>
        <taxon>Bacteria</taxon>
        <taxon>Pseudomonadati</taxon>
        <taxon>Pseudomonadota</taxon>
        <taxon>Betaproteobacteria</taxon>
        <taxon>Burkholderiales</taxon>
        <taxon>Burkholderiaceae</taxon>
        <taxon>Paraburkholderia</taxon>
    </lineage>
</organism>
<dbReference type="PANTHER" id="PTHR43591">
    <property type="entry name" value="METHYLTRANSFERASE"/>
    <property type="match status" value="1"/>
</dbReference>
<proteinExistence type="predicted"/>
<dbReference type="KEGG" id="bcai:K788_0007904"/>
<geneLocation type="plasmid" evidence="3"/>
<dbReference type="Pfam" id="PF08241">
    <property type="entry name" value="Methyltransf_11"/>
    <property type="match status" value="1"/>
</dbReference>
<dbReference type="Proteomes" id="UP000019146">
    <property type="component" value="Plasmid unnamed"/>
</dbReference>
<dbReference type="InterPro" id="IPR029063">
    <property type="entry name" value="SAM-dependent_MTases_sf"/>
</dbReference>
<dbReference type="GO" id="GO:0008757">
    <property type="term" value="F:S-adenosylmethionine-dependent methyltransferase activity"/>
    <property type="evidence" value="ECO:0007669"/>
    <property type="project" value="InterPro"/>
</dbReference>
<name>A0A0N7JVM0_9BURK</name>
<dbReference type="CDD" id="cd02440">
    <property type="entry name" value="AdoMet_MTases"/>
    <property type="match status" value="1"/>
</dbReference>
<keyword evidence="2" id="KW-0808">Transferase</keyword>
<dbReference type="PANTHER" id="PTHR43591:SF24">
    <property type="entry name" value="2-METHOXY-6-POLYPRENYL-1,4-BENZOQUINOL METHYLASE, MITOCHONDRIAL"/>
    <property type="match status" value="1"/>
</dbReference>